<dbReference type="NCBIfam" id="NF006958">
    <property type="entry name" value="PRK09435.1"/>
    <property type="match status" value="1"/>
</dbReference>
<keyword evidence="4" id="KW-1185">Reference proteome</keyword>
<protein>
    <submittedName>
        <fullName evidence="2">Uncharacterized protein</fullName>
    </submittedName>
</protein>
<evidence type="ECO:0000313" key="4">
    <source>
        <dbReference type="Proteomes" id="UP001061958"/>
    </source>
</evidence>
<dbReference type="EMBL" id="BQMJ01000016">
    <property type="protein sequence ID" value="GJQ10539.1"/>
    <property type="molecule type" value="Genomic_DNA"/>
</dbReference>
<dbReference type="InterPro" id="IPR027417">
    <property type="entry name" value="P-loop_NTPase"/>
</dbReference>
<dbReference type="EMBL" id="BQMJ01000020">
    <property type="protein sequence ID" value="GJQ11033.1"/>
    <property type="molecule type" value="Genomic_DNA"/>
</dbReference>
<comment type="similarity">
    <text evidence="1">Belongs to the SIMIBI class G3E GTPase family. ArgK/MeaB subfamily.</text>
</comment>
<dbReference type="CDD" id="cd03114">
    <property type="entry name" value="MMAA-like"/>
    <property type="match status" value="1"/>
</dbReference>
<comment type="caution">
    <text evidence="2">The sequence shown here is derived from an EMBL/GenBank/DDBJ whole genome shotgun (WGS) entry which is preliminary data.</text>
</comment>
<proteinExistence type="inferred from homology"/>
<reference evidence="2" key="2">
    <citation type="submission" date="2022-01" db="EMBL/GenBank/DDBJ databases">
        <authorList>
            <person name="Hirooka S."/>
            <person name="Miyagishima S.Y."/>
        </authorList>
    </citation>
    <scope>NUCLEOTIDE SEQUENCE</scope>
    <source>
        <strain evidence="2">NBRC 102759</strain>
    </source>
</reference>
<accession>A0A9C7UP42</accession>
<dbReference type="Proteomes" id="UP001061958">
    <property type="component" value="Unassembled WGS sequence"/>
</dbReference>
<dbReference type="PANTHER" id="PTHR23408">
    <property type="entry name" value="METHYLMALONYL-COA MUTASE"/>
    <property type="match status" value="1"/>
</dbReference>
<gene>
    <name evidence="2" type="ORF">GpartN1_g2330.t1</name>
    <name evidence="3" type="ORF">GpartN1_g2824.t1</name>
</gene>
<dbReference type="GO" id="GO:0005737">
    <property type="term" value="C:cytoplasm"/>
    <property type="evidence" value="ECO:0007669"/>
    <property type="project" value="TreeGrafter"/>
</dbReference>
<dbReference type="Gene3D" id="1.20.5.170">
    <property type="match status" value="1"/>
</dbReference>
<reference evidence="2" key="1">
    <citation type="journal article" date="2022" name="Proc. Natl. Acad. Sci. U.S.A.">
        <title>Life cycle and functional genomics of the unicellular red alga Galdieria for elucidating algal and plant evolution and industrial use.</title>
        <authorList>
            <person name="Hirooka S."/>
            <person name="Itabashi T."/>
            <person name="Ichinose T.M."/>
            <person name="Onuma R."/>
            <person name="Fujiwara T."/>
            <person name="Yamashita S."/>
            <person name="Jong L.W."/>
            <person name="Tomita R."/>
            <person name="Iwane A.H."/>
            <person name="Miyagishima S.Y."/>
        </authorList>
    </citation>
    <scope>NUCLEOTIDE SEQUENCE</scope>
    <source>
        <strain evidence="2">NBRC 102759</strain>
    </source>
</reference>
<name>A0A9C7UP42_9RHOD</name>
<organism evidence="2 4">
    <name type="scientific">Galdieria partita</name>
    <dbReference type="NCBI Taxonomy" id="83374"/>
    <lineage>
        <taxon>Eukaryota</taxon>
        <taxon>Rhodophyta</taxon>
        <taxon>Bangiophyceae</taxon>
        <taxon>Galdieriales</taxon>
        <taxon>Galdieriaceae</taxon>
        <taxon>Galdieria</taxon>
    </lineage>
</organism>
<dbReference type="Gene3D" id="3.40.50.300">
    <property type="entry name" value="P-loop containing nucleotide triphosphate hydrolases"/>
    <property type="match status" value="1"/>
</dbReference>
<dbReference type="NCBIfam" id="TIGR00750">
    <property type="entry name" value="lao"/>
    <property type="match status" value="1"/>
</dbReference>
<dbReference type="InterPro" id="IPR005129">
    <property type="entry name" value="GTPase_ArgK"/>
</dbReference>
<dbReference type="SUPFAM" id="SSF52540">
    <property type="entry name" value="P-loop containing nucleoside triphosphate hydrolases"/>
    <property type="match status" value="1"/>
</dbReference>
<dbReference type="Pfam" id="PF03308">
    <property type="entry name" value="MeaB"/>
    <property type="match status" value="1"/>
</dbReference>
<dbReference type="GO" id="GO:0003924">
    <property type="term" value="F:GTPase activity"/>
    <property type="evidence" value="ECO:0007669"/>
    <property type="project" value="InterPro"/>
</dbReference>
<dbReference type="PANTHER" id="PTHR23408:SF3">
    <property type="entry name" value="METHYLMALONIC ACIDURIA TYPE A PROTEIN, MITOCHONDRIAL"/>
    <property type="match status" value="1"/>
</dbReference>
<dbReference type="Gene3D" id="1.10.287.130">
    <property type="match status" value="1"/>
</dbReference>
<dbReference type="OrthoDB" id="1476984at2759"/>
<sequence length="403" mass="44367">MFRLGRGQIGWYLKKRCRNIVPHYYSCRWLSSTFAELRTESTKLDLEQLSRDVVAGRTYALARAITLAESKKLEHSELAAELLDRCIALRGSVKDTFRVGISGSPGVGKSTFIESLGCHITRDLNKKVAVLAVDPSSIVRGGSILGDKTRMNKLASEPNAYVRPSPSGGTWGGLARHTDEVITLCETAGYEVILVETVGVGQSEAAVADAVDMLILLVSPGAGDELQGSKKGILELADIVVVNRADGSTKLMAAKTRREYLSALELQQPRLSFWKPPVLLCSCIEQKMEPNEAQETSSSSSDHAWSTSSPILSPVDIWKEATEFHELIMKNGILTAERGRQRSRWMWSVIRESIVPRMKNQPSIQKELPNLEQQLATGAISPRKAALNLLDIIFQTYSPTSKD</sequence>
<dbReference type="GO" id="GO:0005525">
    <property type="term" value="F:GTP binding"/>
    <property type="evidence" value="ECO:0007669"/>
    <property type="project" value="InterPro"/>
</dbReference>
<evidence type="ECO:0000256" key="1">
    <source>
        <dbReference type="ARBA" id="ARBA00009625"/>
    </source>
</evidence>
<evidence type="ECO:0000313" key="2">
    <source>
        <dbReference type="EMBL" id="GJQ10539.1"/>
    </source>
</evidence>
<evidence type="ECO:0000313" key="3">
    <source>
        <dbReference type="EMBL" id="GJQ11033.1"/>
    </source>
</evidence>
<dbReference type="AlphaFoldDB" id="A0A9C7UP42"/>